<feature type="transmembrane region" description="Helical" evidence="6">
    <location>
        <begin position="213"/>
        <end position="235"/>
    </location>
</feature>
<evidence type="ECO:0000313" key="8">
    <source>
        <dbReference type="Proteomes" id="UP000007879"/>
    </source>
</evidence>
<dbReference type="KEGG" id="aqu:105314899"/>
<evidence type="ECO:0008006" key="9">
    <source>
        <dbReference type="Google" id="ProtNLM"/>
    </source>
</evidence>
<proteinExistence type="inferred from homology"/>
<dbReference type="InterPro" id="IPR042127">
    <property type="entry name" value="TMEM45"/>
</dbReference>
<protein>
    <recommendedName>
        <fullName evidence="9">Transmembrane protein 45B</fullName>
    </recommendedName>
</protein>
<evidence type="ECO:0000256" key="2">
    <source>
        <dbReference type="ARBA" id="ARBA00006948"/>
    </source>
</evidence>
<evidence type="ECO:0000256" key="5">
    <source>
        <dbReference type="ARBA" id="ARBA00023136"/>
    </source>
</evidence>
<comment type="similarity">
    <text evidence="2">Belongs to the TMEM45 family.</text>
</comment>
<keyword evidence="3 6" id="KW-0812">Transmembrane</keyword>
<name>A0A1X7VP33_AMPQE</name>
<dbReference type="PANTHER" id="PTHR16007:SF15">
    <property type="entry name" value="TRANSMEMBRANE PROTEIN 45B"/>
    <property type="match status" value="1"/>
</dbReference>
<reference evidence="7" key="2">
    <citation type="submission" date="2017-05" db="UniProtKB">
        <authorList>
            <consortium name="EnsemblMetazoa"/>
        </authorList>
    </citation>
    <scope>IDENTIFICATION</scope>
</reference>
<feature type="transmembrane region" description="Helical" evidence="6">
    <location>
        <begin position="154"/>
        <end position="171"/>
    </location>
</feature>
<dbReference type="eggNOG" id="ENOG502QU0J">
    <property type="taxonomic scope" value="Eukaryota"/>
</dbReference>
<comment type="subcellular location">
    <subcellularLocation>
        <location evidence="1">Membrane</location>
        <topology evidence="1">Multi-pass membrane protein</topology>
    </subcellularLocation>
</comment>
<accession>A0A1X7VP33</accession>
<evidence type="ECO:0000256" key="4">
    <source>
        <dbReference type="ARBA" id="ARBA00022989"/>
    </source>
</evidence>
<evidence type="ECO:0000256" key="6">
    <source>
        <dbReference type="SAM" id="Phobius"/>
    </source>
</evidence>
<dbReference type="EnsemblMetazoa" id="Aqu2.1.42141_001">
    <property type="protein sequence ID" value="Aqu2.1.42141_001"/>
    <property type="gene ID" value="Aqu2.1.42141"/>
</dbReference>
<organism evidence="7">
    <name type="scientific">Amphimedon queenslandica</name>
    <name type="common">Sponge</name>
    <dbReference type="NCBI Taxonomy" id="400682"/>
    <lineage>
        <taxon>Eukaryota</taxon>
        <taxon>Metazoa</taxon>
        <taxon>Porifera</taxon>
        <taxon>Demospongiae</taxon>
        <taxon>Heteroscleromorpha</taxon>
        <taxon>Haplosclerida</taxon>
        <taxon>Niphatidae</taxon>
        <taxon>Amphimedon</taxon>
    </lineage>
</organism>
<gene>
    <name evidence="7" type="primary">105314899</name>
</gene>
<dbReference type="OrthoDB" id="551896at2759"/>
<keyword evidence="5 6" id="KW-0472">Membrane</keyword>
<dbReference type="InParanoid" id="A0A1X7VP33"/>
<keyword evidence="4 6" id="KW-1133">Transmembrane helix</keyword>
<dbReference type="AlphaFoldDB" id="A0A1X7VP33"/>
<evidence type="ECO:0000313" key="7">
    <source>
        <dbReference type="EnsemblMetazoa" id="Aqu2.1.42141_001"/>
    </source>
</evidence>
<dbReference type="PANTHER" id="PTHR16007">
    <property type="entry name" value="EPIDIDYMAL MEMBRANE PROTEIN E9-RELATED"/>
    <property type="match status" value="1"/>
</dbReference>
<feature type="transmembrane region" description="Helical" evidence="6">
    <location>
        <begin position="247"/>
        <end position="271"/>
    </location>
</feature>
<feature type="transmembrane region" description="Helical" evidence="6">
    <location>
        <begin position="183"/>
        <end position="201"/>
    </location>
</feature>
<dbReference type="OMA" id="SWYLSAT"/>
<reference evidence="8" key="1">
    <citation type="journal article" date="2010" name="Nature">
        <title>The Amphimedon queenslandica genome and the evolution of animal complexity.</title>
        <authorList>
            <person name="Srivastava M."/>
            <person name="Simakov O."/>
            <person name="Chapman J."/>
            <person name="Fahey B."/>
            <person name="Gauthier M.E."/>
            <person name="Mitros T."/>
            <person name="Richards G.S."/>
            <person name="Conaco C."/>
            <person name="Dacre M."/>
            <person name="Hellsten U."/>
            <person name="Larroux C."/>
            <person name="Putnam N.H."/>
            <person name="Stanke M."/>
            <person name="Adamska M."/>
            <person name="Darling A."/>
            <person name="Degnan S.M."/>
            <person name="Oakley T.H."/>
            <person name="Plachetzki D.C."/>
            <person name="Zhai Y."/>
            <person name="Adamski M."/>
            <person name="Calcino A."/>
            <person name="Cummins S.F."/>
            <person name="Goodstein D.M."/>
            <person name="Harris C."/>
            <person name="Jackson D.J."/>
            <person name="Leys S.P."/>
            <person name="Shu S."/>
            <person name="Woodcroft B.J."/>
            <person name="Vervoort M."/>
            <person name="Kosik K.S."/>
            <person name="Manning G."/>
            <person name="Degnan B.M."/>
            <person name="Rokhsar D.S."/>
        </authorList>
    </citation>
    <scope>NUCLEOTIDE SEQUENCE [LARGE SCALE GENOMIC DNA]</scope>
</reference>
<keyword evidence="8" id="KW-1185">Reference proteome</keyword>
<evidence type="ECO:0000256" key="1">
    <source>
        <dbReference type="ARBA" id="ARBA00004141"/>
    </source>
</evidence>
<dbReference type="Pfam" id="PF04819">
    <property type="entry name" value="DUF716"/>
    <property type="match status" value="1"/>
</dbReference>
<feature type="transmembrane region" description="Helical" evidence="6">
    <location>
        <begin position="14"/>
        <end position="36"/>
    </location>
</feature>
<dbReference type="GO" id="GO:0016020">
    <property type="term" value="C:membrane"/>
    <property type="evidence" value="ECO:0007669"/>
    <property type="project" value="UniProtKB-SubCell"/>
</dbReference>
<evidence type="ECO:0000256" key="3">
    <source>
        <dbReference type="ARBA" id="ARBA00022692"/>
    </source>
</evidence>
<dbReference type="EnsemblMetazoa" id="XM_011409324.2">
    <property type="protein sequence ID" value="XP_011407626.1"/>
    <property type="gene ID" value="LOC105314899"/>
</dbReference>
<dbReference type="InterPro" id="IPR006904">
    <property type="entry name" value="DUF716"/>
</dbReference>
<dbReference type="Proteomes" id="UP000007879">
    <property type="component" value="Unassembled WGS sequence"/>
</dbReference>
<sequence>MARSGEGGSLGGHIVPAIFFLVYGIWWIIATFWLYLSQKYNLKIKQKGFFDIENIAKKSYIPICLLPLWPIEPVLKILFPSMGIIMEAFFRVRPNDTEHDQHYETGVWSMYNSDGSFAMLVKLHHITMHLCFIVSGIVDLLSLCSRYPKHTSKLFLALAFFVETFLFYFHIQDDKDRSQLEVLMHELLIFSIGVCVVFAALRMVRSSNILINGGLAVGITLQGTWLIEIGVVIFGPVEWKDVHNNNMFIVACYVWHCMCIIVGMFILFTAMEYGVQRYTRKKQVYQLLDKEWEETQT</sequence>